<accession>A0A017SWJ7</accession>
<evidence type="ECO:0000256" key="1">
    <source>
        <dbReference type="SAM" id="MobiDB-lite"/>
    </source>
</evidence>
<dbReference type="EMBL" id="ASRX01000088">
    <property type="protein sequence ID" value="EYF01117.1"/>
    <property type="molecule type" value="Genomic_DNA"/>
</dbReference>
<evidence type="ECO:0000313" key="3">
    <source>
        <dbReference type="Proteomes" id="UP000019678"/>
    </source>
</evidence>
<reference evidence="2 3" key="1">
    <citation type="submission" date="2013-05" db="EMBL/GenBank/DDBJ databases">
        <title>Genome assembly of Chondromyces apiculatus DSM 436.</title>
        <authorList>
            <person name="Sharma G."/>
            <person name="Khatri I."/>
            <person name="Kaur C."/>
            <person name="Mayilraj S."/>
            <person name="Subramanian S."/>
        </authorList>
    </citation>
    <scope>NUCLEOTIDE SEQUENCE [LARGE SCALE GENOMIC DNA]</scope>
    <source>
        <strain evidence="2 3">DSM 436</strain>
    </source>
</reference>
<organism evidence="2 3">
    <name type="scientific">Chondromyces apiculatus DSM 436</name>
    <dbReference type="NCBI Taxonomy" id="1192034"/>
    <lineage>
        <taxon>Bacteria</taxon>
        <taxon>Pseudomonadati</taxon>
        <taxon>Myxococcota</taxon>
        <taxon>Polyangia</taxon>
        <taxon>Polyangiales</taxon>
        <taxon>Polyangiaceae</taxon>
        <taxon>Chondromyces</taxon>
    </lineage>
</organism>
<keyword evidence="3" id="KW-1185">Reference proteome</keyword>
<protein>
    <submittedName>
        <fullName evidence="2">Uncharacterized protein</fullName>
    </submittedName>
</protein>
<feature type="compositionally biased region" description="Basic and acidic residues" evidence="1">
    <location>
        <begin position="48"/>
        <end position="59"/>
    </location>
</feature>
<dbReference type="Proteomes" id="UP000019678">
    <property type="component" value="Unassembled WGS sequence"/>
</dbReference>
<dbReference type="STRING" id="1192034.CAP_8622"/>
<evidence type="ECO:0000313" key="2">
    <source>
        <dbReference type="EMBL" id="EYF01117.1"/>
    </source>
</evidence>
<proteinExistence type="predicted"/>
<feature type="region of interest" description="Disordered" evidence="1">
    <location>
        <begin position="29"/>
        <end position="59"/>
    </location>
</feature>
<dbReference type="AlphaFoldDB" id="A0A017SWJ7"/>
<name>A0A017SWJ7_9BACT</name>
<comment type="caution">
    <text evidence="2">The sequence shown here is derived from an EMBL/GenBank/DDBJ whole genome shotgun (WGS) entry which is preliminary data.</text>
</comment>
<sequence length="59" mass="6529">MKPSPDHARAQAQVFPHVPACFRALPRTPRARARQKGTMVQILSSPRPSERAEVGHAET</sequence>
<gene>
    <name evidence="2" type="ORF">CAP_8622</name>
</gene>